<keyword evidence="2" id="KW-1185">Reference proteome</keyword>
<dbReference type="AlphaFoldDB" id="A0A9D3X872"/>
<reference evidence="1" key="1">
    <citation type="submission" date="2021-09" db="EMBL/GenBank/DDBJ databases">
        <title>The genome of Mauremys mutica provides insights into the evolution of semi-aquatic lifestyle.</title>
        <authorList>
            <person name="Gong S."/>
            <person name="Gao Y."/>
        </authorList>
    </citation>
    <scope>NUCLEOTIDE SEQUENCE</scope>
    <source>
        <strain evidence="1">MM-2020</strain>
        <tissue evidence="1">Muscle</tissue>
    </source>
</reference>
<dbReference type="PANTHER" id="PTHR37357">
    <property type="entry name" value="IZUMO SPERM-EGG FUSION PROTEIN 4"/>
    <property type="match status" value="1"/>
</dbReference>
<dbReference type="InterPro" id="IPR052868">
    <property type="entry name" value="Izumo_fusion"/>
</dbReference>
<protein>
    <submittedName>
        <fullName evidence="1">Uncharacterized protein</fullName>
    </submittedName>
</protein>
<proteinExistence type="predicted"/>
<name>A0A9D3X872_9SAUR</name>
<sequence>MLREIRFNQESVIISIMNKVILLAQQQIQQEVQTHTTENKSHRCPMETELSREQKALFSSFAIMRVSLSYSNYWHLGTLDKLHEIAAKVYEKLDILLNGKTYQPGILPQRLQAVFQNQLQLLQRAITESEPFPFPLHATPSALASGGSTCSCGKEGVAKSAKVNTGKL</sequence>
<dbReference type="Proteomes" id="UP000827986">
    <property type="component" value="Unassembled WGS sequence"/>
</dbReference>
<dbReference type="PANTHER" id="PTHR37357:SF1">
    <property type="entry name" value="IZUMO SPERM-EGG FUSION PROTEIN 4"/>
    <property type="match status" value="1"/>
</dbReference>
<evidence type="ECO:0000313" key="1">
    <source>
        <dbReference type="EMBL" id="KAH1174701.1"/>
    </source>
</evidence>
<dbReference type="EMBL" id="JAHDVG010000479">
    <property type="protein sequence ID" value="KAH1174701.1"/>
    <property type="molecule type" value="Genomic_DNA"/>
</dbReference>
<gene>
    <name evidence="1" type="ORF">KIL84_008692</name>
</gene>
<evidence type="ECO:0000313" key="2">
    <source>
        <dbReference type="Proteomes" id="UP000827986"/>
    </source>
</evidence>
<comment type="caution">
    <text evidence="1">The sequence shown here is derived from an EMBL/GenBank/DDBJ whole genome shotgun (WGS) entry which is preliminary data.</text>
</comment>
<accession>A0A9D3X872</accession>
<organism evidence="1 2">
    <name type="scientific">Mauremys mutica</name>
    <name type="common">yellowpond turtle</name>
    <dbReference type="NCBI Taxonomy" id="74926"/>
    <lineage>
        <taxon>Eukaryota</taxon>
        <taxon>Metazoa</taxon>
        <taxon>Chordata</taxon>
        <taxon>Craniata</taxon>
        <taxon>Vertebrata</taxon>
        <taxon>Euteleostomi</taxon>
        <taxon>Archelosauria</taxon>
        <taxon>Testudinata</taxon>
        <taxon>Testudines</taxon>
        <taxon>Cryptodira</taxon>
        <taxon>Durocryptodira</taxon>
        <taxon>Testudinoidea</taxon>
        <taxon>Geoemydidae</taxon>
        <taxon>Geoemydinae</taxon>
        <taxon>Mauremys</taxon>
    </lineage>
</organism>